<dbReference type="GO" id="GO:0006629">
    <property type="term" value="P:lipid metabolic process"/>
    <property type="evidence" value="ECO:0007669"/>
    <property type="project" value="TreeGrafter"/>
</dbReference>
<gene>
    <name evidence="4" type="ORF">KP509_12G061900</name>
</gene>
<dbReference type="PANTHER" id="PTHR10612:SF34">
    <property type="entry name" value="APOLIPOPROTEIN D"/>
    <property type="match status" value="1"/>
</dbReference>
<dbReference type="InterPro" id="IPR022271">
    <property type="entry name" value="Lipocalin_ApoD"/>
</dbReference>
<dbReference type="PRINTS" id="PR01171">
    <property type="entry name" value="BCTLIPOCALIN"/>
</dbReference>
<keyword evidence="5" id="KW-1185">Reference proteome</keyword>
<evidence type="ECO:0000313" key="5">
    <source>
        <dbReference type="Proteomes" id="UP000825935"/>
    </source>
</evidence>
<dbReference type="OrthoDB" id="565904at2759"/>
<dbReference type="InterPro" id="IPR000566">
    <property type="entry name" value="Lipocln_cytosolic_FA-bd_dom"/>
</dbReference>
<accession>A0A8T2TP64</accession>
<protein>
    <recommendedName>
        <fullName evidence="3">Lipocalin/cytosolic fatty-acid binding domain-containing protein</fullName>
    </recommendedName>
</protein>
<dbReference type="Gene3D" id="2.40.128.20">
    <property type="match status" value="1"/>
</dbReference>
<evidence type="ECO:0000256" key="1">
    <source>
        <dbReference type="ARBA" id="ARBA00006889"/>
    </source>
</evidence>
<comment type="similarity">
    <text evidence="1 2">Belongs to the calycin superfamily. Lipocalin family.</text>
</comment>
<dbReference type="Proteomes" id="UP000825935">
    <property type="component" value="Chromosome 12"/>
</dbReference>
<dbReference type="CDD" id="cd19438">
    <property type="entry name" value="lipocalin_Blc-like"/>
    <property type="match status" value="1"/>
</dbReference>
<dbReference type="InterPro" id="IPR047202">
    <property type="entry name" value="Lipocalin_Blc-like_dom"/>
</dbReference>
<sequence length="191" mass="21729">MVFGKSKEPAMQVVKGVDLQRYQGKWYEIANIPSRFQPKGGRNTTATYALQPDGTVHVLNETWVDGKRASIEGKAWKADPNSDEAKLVVRFWVPPFLPVIPVDGDYWVMLLDSDYRWALVGQPSRNYLWVLSRTPELNEEVYSQMIAHAEQEGYDISKLKKTPHDDAATMEASNKAENDKGTWWLKSVLGK</sequence>
<dbReference type="PANTHER" id="PTHR10612">
    <property type="entry name" value="APOLIPOPROTEIN D"/>
    <property type="match status" value="1"/>
</dbReference>
<comment type="caution">
    <text evidence="4">The sequence shown here is derived from an EMBL/GenBank/DDBJ whole genome shotgun (WGS) entry which is preliminary data.</text>
</comment>
<proteinExistence type="inferred from homology"/>
<dbReference type="GO" id="GO:0000302">
    <property type="term" value="P:response to reactive oxygen species"/>
    <property type="evidence" value="ECO:0007669"/>
    <property type="project" value="TreeGrafter"/>
</dbReference>
<dbReference type="GO" id="GO:0005737">
    <property type="term" value="C:cytoplasm"/>
    <property type="evidence" value="ECO:0007669"/>
    <property type="project" value="TreeGrafter"/>
</dbReference>
<organism evidence="4 5">
    <name type="scientific">Ceratopteris richardii</name>
    <name type="common">Triangle waterfern</name>
    <dbReference type="NCBI Taxonomy" id="49495"/>
    <lineage>
        <taxon>Eukaryota</taxon>
        <taxon>Viridiplantae</taxon>
        <taxon>Streptophyta</taxon>
        <taxon>Embryophyta</taxon>
        <taxon>Tracheophyta</taxon>
        <taxon>Polypodiopsida</taxon>
        <taxon>Polypodiidae</taxon>
        <taxon>Polypodiales</taxon>
        <taxon>Pteridineae</taxon>
        <taxon>Pteridaceae</taxon>
        <taxon>Parkerioideae</taxon>
        <taxon>Ceratopteris</taxon>
    </lineage>
</organism>
<dbReference type="PROSITE" id="PS00213">
    <property type="entry name" value="LIPOCALIN"/>
    <property type="match status" value="1"/>
</dbReference>
<dbReference type="AlphaFoldDB" id="A0A8T2TP64"/>
<reference evidence="4" key="1">
    <citation type="submission" date="2021-08" db="EMBL/GenBank/DDBJ databases">
        <title>WGS assembly of Ceratopteris richardii.</title>
        <authorList>
            <person name="Marchant D.B."/>
            <person name="Chen G."/>
            <person name="Jenkins J."/>
            <person name="Shu S."/>
            <person name="Leebens-Mack J."/>
            <person name="Grimwood J."/>
            <person name="Schmutz J."/>
            <person name="Soltis P."/>
            <person name="Soltis D."/>
            <person name="Chen Z.-H."/>
        </authorList>
    </citation>
    <scope>NUCLEOTIDE SEQUENCE</scope>
    <source>
        <strain evidence="4">Whitten #5841</strain>
        <tissue evidence="4">Leaf</tissue>
    </source>
</reference>
<dbReference type="InterPro" id="IPR002446">
    <property type="entry name" value="Lipocalin_bac"/>
</dbReference>
<dbReference type="PIRSF" id="PIRSF036893">
    <property type="entry name" value="Lipocalin_ApoD"/>
    <property type="match status" value="1"/>
</dbReference>
<evidence type="ECO:0000256" key="2">
    <source>
        <dbReference type="PIRNR" id="PIRNR036893"/>
    </source>
</evidence>
<dbReference type="InterPro" id="IPR022272">
    <property type="entry name" value="Lipocalin_CS"/>
</dbReference>
<evidence type="ECO:0000259" key="3">
    <source>
        <dbReference type="Pfam" id="PF08212"/>
    </source>
</evidence>
<dbReference type="InterPro" id="IPR012674">
    <property type="entry name" value="Calycin"/>
</dbReference>
<dbReference type="Pfam" id="PF08212">
    <property type="entry name" value="Lipocalin_2"/>
    <property type="match status" value="1"/>
</dbReference>
<evidence type="ECO:0000313" key="4">
    <source>
        <dbReference type="EMBL" id="KAH7423573.1"/>
    </source>
</evidence>
<dbReference type="OMA" id="HKYLGRW"/>
<dbReference type="EMBL" id="CM035417">
    <property type="protein sequence ID" value="KAH7423573.1"/>
    <property type="molecule type" value="Genomic_DNA"/>
</dbReference>
<feature type="domain" description="Lipocalin/cytosolic fatty-acid binding" evidence="3">
    <location>
        <begin position="17"/>
        <end position="163"/>
    </location>
</feature>
<name>A0A8T2TP64_CERRI</name>
<dbReference type="SUPFAM" id="SSF50814">
    <property type="entry name" value="Lipocalins"/>
    <property type="match status" value="1"/>
</dbReference>